<feature type="coiled-coil region" evidence="1">
    <location>
        <begin position="51"/>
        <end position="106"/>
    </location>
</feature>
<protein>
    <submittedName>
        <fullName evidence="2">Uncharacterized protein</fullName>
    </submittedName>
</protein>
<keyword evidence="1" id="KW-0175">Coiled coil</keyword>
<dbReference type="EMBL" id="MAIC01000016">
    <property type="protein sequence ID" value="OPB73622.1"/>
    <property type="molecule type" value="Genomic_DNA"/>
</dbReference>
<dbReference type="KEGG" id="ego:BBD34_04915"/>
<organism evidence="2 3">
    <name type="scientific">Elizabethkingia ursingii</name>
    <dbReference type="NCBI Taxonomy" id="1756150"/>
    <lineage>
        <taxon>Bacteria</taxon>
        <taxon>Pseudomonadati</taxon>
        <taxon>Bacteroidota</taxon>
        <taxon>Flavobacteriia</taxon>
        <taxon>Flavobacteriales</taxon>
        <taxon>Weeksellaceae</taxon>
        <taxon>Elizabethkingia</taxon>
    </lineage>
</organism>
<reference evidence="2 3" key="1">
    <citation type="submission" date="2016-06" db="EMBL/GenBank/DDBJ databases">
        <authorList>
            <person name="Nicholson A.C."/>
        </authorList>
    </citation>
    <scope>NUCLEOTIDE SEQUENCE [LARGE SCALE GENOMIC DNA]</scope>
    <source>
        <strain evidence="2 3">G4123</strain>
    </source>
</reference>
<sequence>MLKNLLGLKDLNTKDGKPDLSEEQKTSLENLVGAEEMATLIEQVTSELAGVADARTQLQAAQQSLAQANTQIEANAQTVAELQTNLATTNQENATLRTQVATLSDQPDTTPVTTPTPGQAVSNLAQFRGQADQVITAVRAVGNQLMGYDGTLWAMDRPWNARAVGGLKASATDFTQSIVVDRLNGDLEDFFRQNPTTIDDIFSKYFNLPELWKSHTVYGVIDRITTASITVTEVTQPRKDSWMPKGSAHITPEEMRVRPAQIDLQFDHNKLVMIETNWINSFNREGTQAYKMNFIQYLITFYLMQARSEDADVLVRGIYVETPEGYKHPVSYLLRNDGVLKILFDNRDKKYRTWNIGLPTEANICDYIDGMIQLLDPDIRNKPLQFVLSPYWARAYKKRDEIIRGQNNNYDGYPKTPRDYPNIQFVTVQQFEGTDVMFITTLDNVKPLEFKQEEKSMLTFEKFLRNLYAFADYRQGIGLNHIGLETQPDDPQRYLKQIVWSNNTPLFKKDFYVSVYDKGTGIVEVRHNRVKLAEEFTTDITKITGDVGKALFIKGDVSLATSVKVKKNTDLKLTADFDLKSGGILTLIKNADGTYTEVSRTSAPEVESSAVEFDDTVLDYEKGTEFVFTGTAATLAEIKGGTEGNTIRIHGGKDAAHALTIDSVTGKIKVNSQYVLDTNAKYMDLIFIEGQWIELARG</sequence>
<proteinExistence type="predicted"/>
<dbReference type="Proteomes" id="UP000190816">
    <property type="component" value="Unassembled WGS sequence"/>
</dbReference>
<name>A0AAJ3NAR8_9FLAO</name>
<evidence type="ECO:0000256" key="1">
    <source>
        <dbReference type="SAM" id="Coils"/>
    </source>
</evidence>
<evidence type="ECO:0000313" key="2">
    <source>
        <dbReference type="EMBL" id="OPB73622.1"/>
    </source>
</evidence>
<comment type="caution">
    <text evidence="2">The sequence shown here is derived from an EMBL/GenBank/DDBJ whole genome shotgun (WGS) entry which is preliminary data.</text>
</comment>
<accession>A0AAJ3NAR8</accession>
<dbReference type="AlphaFoldDB" id="A0AAJ3NAR8"/>
<gene>
    <name evidence="2" type="ORF">BAY32_11305</name>
</gene>
<evidence type="ECO:0000313" key="3">
    <source>
        <dbReference type="Proteomes" id="UP000190816"/>
    </source>
</evidence>